<gene>
    <name evidence="2" type="ORF">MPEBLZ_00561</name>
</gene>
<dbReference type="InterPro" id="IPR025711">
    <property type="entry name" value="PepSY"/>
</dbReference>
<dbReference type="Pfam" id="PF03413">
    <property type="entry name" value="PepSY"/>
    <property type="match status" value="2"/>
</dbReference>
<evidence type="ECO:0000313" key="2">
    <source>
        <dbReference type="EMBL" id="KPQ44882.1"/>
    </source>
</evidence>
<dbReference type="Proteomes" id="UP000050360">
    <property type="component" value="Unassembled WGS sequence"/>
</dbReference>
<dbReference type="AlphaFoldDB" id="A0A0N8KRG6"/>
<organism evidence="2 3">
    <name type="scientific">Candidatus Methanoperedens nitratireducens</name>
    <dbReference type="NCBI Taxonomy" id="1392998"/>
    <lineage>
        <taxon>Archaea</taxon>
        <taxon>Methanobacteriati</taxon>
        <taxon>Methanobacteriota</taxon>
        <taxon>Stenosarchaea group</taxon>
        <taxon>Methanomicrobia</taxon>
        <taxon>Methanosarcinales</taxon>
        <taxon>ANME-2 cluster</taxon>
        <taxon>Candidatus Methanoperedentaceae</taxon>
        <taxon>Candidatus Methanoperedens</taxon>
    </lineage>
</organism>
<proteinExistence type="predicted"/>
<protein>
    <submittedName>
        <fullName evidence="2">Peptidase propeptide and YPEB domain protein</fullName>
    </submittedName>
</protein>
<reference evidence="2 3" key="1">
    <citation type="submission" date="2015-09" db="EMBL/GenBank/DDBJ databases">
        <title>A metagenomics-based metabolic model of nitrate-dependent anaerobic oxidation of methane by Methanoperedens-like archaea.</title>
        <authorList>
            <person name="Arshad A."/>
            <person name="Speth D.R."/>
            <person name="De Graaf R.M."/>
            <person name="Op Den Camp H.J."/>
            <person name="Jetten M.S."/>
            <person name="Welte C.U."/>
        </authorList>
    </citation>
    <scope>NUCLEOTIDE SEQUENCE [LARGE SCALE GENOMIC DNA]</scope>
</reference>
<dbReference type="Gene3D" id="3.10.450.40">
    <property type="match status" value="1"/>
</dbReference>
<name>A0A0N8KRG6_9EURY</name>
<evidence type="ECO:0000313" key="3">
    <source>
        <dbReference type="Proteomes" id="UP000050360"/>
    </source>
</evidence>
<comment type="caution">
    <text evidence="2">The sequence shown here is derived from an EMBL/GenBank/DDBJ whole genome shotgun (WGS) entry which is preliminary data.</text>
</comment>
<evidence type="ECO:0000259" key="1">
    <source>
        <dbReference type="Pfam" id="PF03413"/>
    </source>
</evidence>
<dbReference type="EMBL" id="LKCM01000050">
    <property type="protein sequence ID" value="KPQ44882.1"/>
    <property type="molecule type" value="Genomic_DNA"/>
</dbReference>
<sequence length="304" mass="33892">MKVKYTIFSIICLIAIGFVTLAIAEQGTLNQNMTDKVQNSPKKIEVIDPAVAKPLISKEHALAIASKFLIPLDNRTKISLLRDDTIQKPVWEFAYLNDLEETSITIDADTGQLIAYFNFSRMSSGVPINSDDAPLKAKSHFKQFDVDINTLDVSHPSIKTVEISNGKTYNIFWKQQKNGITVYKNFVAVGLNADTGNLISFTKQLSDVSNVNTIPKLTQDEAVRIAKDFLARNYNMPADSKLLGSSLEIRKPNDWAINREVTLKGDFTLTWVVEFQDKTRSDDAIVNIWLDAVTGEVIGGETCK</sequence>
<feature type="domain" description="PepSY" evidence="1">
    <location>
        <begin position="56"/>
        <end position="115"/>
    </location>
</feature>
<accession>A0A0N8KRG6</accession>
<feature type="domain" description="PepSY" evidence="1">
    <location>
        <begin position="216"/>
        <end position="299"/>
    </location>
</feature>